<dbReference type="AlphaFoldDB" id="A0A9P7XTE7"/>
<evidence type="ECO:0000256" key="1">
    <source>
        <dbReference type="SAM" id="MobiDB-lite"/>
    </source>
</evidence>
<accession>A0A9P7XTE7</accession>
<feature type="compositionally biased region" description="Basic and acidic residues" evidence="1">
    <location>
        <begin position="1"/>
        <end position="18"/>
    </location>
</feature>
<feature type="transmembrane region" description="Helical" evidence="2">
    <location>
        <begin position="37"/>
        <end position="58"/>
    </location>
</feature>
<dbReference type="Proteomes" id="UP000707451">
    <property type="component" value="Unassembled WGS sequence"/>
</dbReference>
<proteinExistence type="predicted"/>
<gene>
    <name evidence="3" type="ORF">KI688_001545</name>
</gene>
<evidence type="ECO:0000313" key="4">
    <source>
        <dbReference type="Proteomes" id="UP000707451"/>
    </source>
</evidence>
<evidence type="ECO:0000256" key="2">
    <source>
        <dbReference type="SAM" id="Phobius"/>
    </source>
</evidence>
<keyword evidence="2" id="KW-1133">Transmembrane helix</keyword>
<keyword evidence="2" id="KW-0472">Membrane</keyword>
<feature type="region of interest" description="Disordered" evidence="1">
    <location>
        <begin position="1"/>
        <end position="20"/>
    </location>
</feature>
<name>A0A9P7XTE7_9FUNG</name>
<sequence length="140" mass="15614">MVATLEDHQHQHQPDGDHNYGSSTTERFYLKCDLKGALFVLITLTLHDLLATHVYYIVVHNDTSTPLSLSSSAWGIRSKSKSKFRSVNEFRNGDNARTVMIGRAVATKGPGPGGKGRDISEIAMYARLRMVANQRKDIRV</sequence>
<protein>
    <submittedName>
        <fullName evidence="3">Uncharacterized protein</fullName>
    </submittedName>
</protein>
<keyword evidence="2" id="KW-0812">Transmembrane</keyword>
<comment type="caution">
    <text evidence="3">The sequence shown here is derived from an EMBL/GenBank/DDBJ whole genome shotgun (WGS) entry which is preliminary data.</text>
</comment>
<keyword evidence="4" id="KW-1185">Reference proteome</keyword>
<dbReference type="EMBL" id="JAHRHY010000010">
    <property type="protein sequence ID" value="KAG9066322.1"/>
    <property type="molecule type" value="Genomic_DNA"/>
</dbReference>
<evidence type="ECO:0000313" key="3">
    <source>
        <dbReference type="EMBL" id="KAG9066322.1"/>
    </source>
</evidence>
<reference evidence="3" key="1">
    <citation type="submission" date="2021-06" db="EMBL/GenBank/DDBJ databases">
        <title>Genome Sequence of Mortierella hyaline Strain SCG-10, a Cold-Adapted, Nitrate-Reducing Fungus Isolated from Soil in Minnesota, USA.</title>
        <authorList>
            <person name="Aldossari N."/>
        </authorList>
    </citation>
    <scope>NUCLEOTIDE SEQUENCE</scope>
    <source>
        <strain evidence="3">SCG-10</strain>
    </source>
</reference>
<organism evidence="3 4">
    <name type="scientific">Linnemannia hyalina</name>
    <dbReference type="NCBI Taxonomy" id="64524"/>
    <lineage>
        <taxon>Eukaryota</taxon>
        <taxon>Fungi</taxon>
        <taxon>Fungi incertae sedis</taxon>
        <taxon>Mucoromycota</taxon>
        <taxon>Mortierellomycotina</taxon>
        <taxon>Mortierellomycetes</taxon>
        <taxon>Mortierellales</taxon>
        <taxon>Mortierellaceae</taxon>
        <taxon>Linnemannia</taxon>
    </lineage>
</organism>